<gene>
    <name evidence="1" type="ORF">GCM10023205_08880</name>
</gene>
<accession>A0ABP9GUC5</accession>
<protein>
    <recommendedName>
        <fullName evidence="3">Protein phosphatase 2C</fullName>
    </recommendedName>
</protein>
<proteinExistence type="predicted"/>
<name>A0ABP9GUC5_9ACTN</name>
<evidence type="ECO:0000313" key="2">
    <source>
        <dbReference type="Proteomes" id="UP001500466"/>
    </source>
</evidence>
<organism evidence="1 2">
    <name type="scientific">Yinghuangia aomiensis</name>
    <dbReference type="NCBI Taxonomy" id="676205"/>
    <lineage>
        <taxon>Bacteria</taxon>
        <taxon>Bacillati</taxon>
        <taxon>Actinomycetota</taxon>
        <taxon>Actinomycetes</taxon>
        <taxon>Kitasatosporales</taxon>
        <taxon>Streptomycetaceae</taxon>
        <taxon>Yinghuangia</taxon>
    </lineage>
</organism>
<dbReference type="EMBL" id="BAABHS010000002">
    <property type="protein sequence ID" value="GAA4950432.1"/>
    <property type="molecule type" value="Genomic_DNA"/>
</dbReference>
<keyword evidence="2" id="KW-1185">Reference proteome</keyword>
<reference evidence="2" key="1">
    <citation type="journal article" date="2019" name="Int. J. Syst. Evol. Microbiol.">
        <title>The Global Catalogue of Microorganisms (GCM) 10K type strain sequencing project: providing services to taxonomists for standard genome sequencing and annotation.</title>
        <authorList>
            <consortium name="The Broad Institute Genomics Platform"/>
            <consortium name="The Broad Institute Genome Sequencing Center for Infectious Disease"/>
            <person name="Wu L."/>
            <person name="Ma J."/>
        </authorList>
    </citation>
    <scope>NUCLEOTIDE SEQUENCE [LARGE SCALE GENOMIC DNA]</scope>
    <source>
        <strain evidence="2">JCM 17986</strain>
    </source>
</reference>
<dbReference type="RefSeq" id="WP_345673903.1">
    <property type="nucleotide sequence ID" value="NZ_BAABHS010000002.1"/>
</dbReference>
<sequence length="229" mass="23071">MLVEVLTDPGSSAPAALVGEPRAAERVFALAGPEAAVLAAAGAAYRADGTGCGHGSGWFLRRLAAHLLTRIVDRPERPLRDCLADAVAETAALHGGRCDLARHGAPTASVTAVRVADGRLDHLVLGTGAVLVRRGAAAHAAADPAGERHAAGARPAAAAADAVCGSAPLPGVHTIALLDGGAGPPPDPPTAVRIMEQAGAHGLLAHMRADEARRNMPHAPFGAVLLRPR</sequence>
<comment type="caution">
    <text evidence="1">The sequence shown here is derived from an EMBL/GenBank/DDBJ whole genome shotgun (WGS) entry which is preliminary data.</text>
</comment>
<evidence type="ECO:0000313" key="1">
    <source>
        <dbReference type="EMBL" id="GAA4950432.1"/>
    </source>
</evidence>
<dbReference type="Proteomes" id="UP001500466">
    <property type="component" value="Unassembled WGS sequence"/>
</dbReference>
<evidence type="ECO:0008006" key="3">
    <source>
        <dbReference type="Google" id="ProtNLM"/>
    </source>
</evidence>